<dbReference type="InterPro" id="IPR021109">
    <property type="entry name" value="Peptidase_aspartic_dom_sf"/>
</dbReference>
<accession>A0A8S8XBY9</accession>
<dbReference type="AlphaFoldDB" id="A0A8S8XBY9"/>
<proteinExistence type="predicted"/>
<dbReference type="EMBL" id="BOPV01000001">
    <property type="protein sequence ID" value="GIL38815.1"/>
    <property type="molecule type" value="Genomic_DNA"/>
</dbReference>
<comment type="caution">
    <text evidence="1">The sequence shown here is derived from an EMBL/GenBank/DDBJ whole genome shotgun (WGS) entry which is preliminary data.</text>
</comment>
<dbReference type="RefSeq" id="WP_420241875.1">
    <property type="nucleotide sequence ID" value="NZ_BOPV01000001.1"/>
</dbReference>
<evidence type="ECO:0008006" key="3">
    <source>
        <dbReference type="Google" id="ProtNLM"/>
    </source>
</evidence>
<dbReference type="Proteomes" id="UP000681075">
    <property type="component" value="Unassembled WGS sequence"/>
</dbReference>
<sequence length="323" mass="34764">MRLTTALGATAWLILETAQLGVAVAGEIVPSRFEADTVYVTLPVARGGSVELYTDTGGGGFVLSERAASRLGLQVGTPSDAALSAELGAEARVARFPQVAGKLPKLPAQAIVVPRAAQIPAWPEQGDGVVGASWFAGGVWTWDYPGRHLVHERSNWKPPADARTVPVAFKIDRDGSRPTNFARLQVVIDGRELSLLLDTGAETFLTDDAVQRIGGGPQLRATSMIAASVFDQWRNAHPDWQFIDNAQVATGASMIKVPSVEIAGFHTGPVWFTRRPDKNFHEFMSSMMDARVEGALGGNAFRTFVMTVDYPRARVSFACRADC</sequence>
<reference evidence="1" key="1">
    <citation type="submission" date="2021-02" db="EMBL/GenBank/DDBJ databases">
        <title>Genome sequence of Rhodospirillales sp. strain TMPK1 isolated from soil.</title>
        <authorList>
            <person name="Nakai R."/>
            <person name="Kusada H."/>
            <person name="Tamaki H."/>
        </authorList>
    </citation>
    <scope>NUCLEOTIDE SEQUENCE</scope>
    <source>
        <strain evidence="1">TMPK1</strain>
    </source>
</reference>
<name>A0A8S8XBY9_9PROT</name>
<dbReference type="Gene3D" id="2.40.70.10">
    <property type="entry name" value="Acid Proteases"/>
    <property type="match status" value="1"/>
</dbReference>
<keyword evidence="2" id="KW-1185">Reference proteome</keyword>
<protein>
    <recommendedName>
        <fullName evidence="3">Peptidase A2 domain-containing protein</fullName>
    </recommendedName>
</protein>
<evidence type="ECO:0000313" key="2">
    <source>
        <dbReference type="Proteomes" id="UP000681075"/>
    </source>
</evidence>
<gene>
    <name evidence="1" type="ORF">TMPK1_10520</name>
</gene>
<organism evidence="1 2">
    <name type="scientific">Roseiterribacter gracilis</name>
    <dbReference type="NCBI Taxonomy" id="2812848"/>
    <lineage>
        <taxon>Bacteria</taxon>
        <taxon>Pseudomonadati</taxon>
        <taxon>Pseudomonadota</taxon>
        <taxon>Alphaproteobacteria</taxon>
        <taxon>Rhodospirillales</taxon>
        <taxon>Roseiterribacteraceae</taxon>
        <taxon>Roseiterribacter</taxon>
    </lineage>
</organism>
<evidence type="ECO:0000313" key="1">
    <source>
        <dbReference type="EMBL" id="GIL38815.1"/>
    </source>
</evidence>